<dbReference type="InterPro" id="IPR001789">
    <property type="entry name" value="Sig_transdc_resp-reg_receiver"/>
</dbReference>
<evidence type="ECO:0000256" key="3">
    <source>
        <dbReference type="ARBA" id="ARBA00022475"/>
    </source>
</evidence>
<evidence type="ECO:0000256" key="1">
    <source>
        <dbReference type="ARBA" id="ARBA00004514"/>
    </source>
</evidence>
<dbReference type="SUPFAM" id="SSF47226">
    <property type="entry name" value="Histidine-containing phosphotransfer domain, HPT domain"/>
    <property type="match status" value="1"/>
</dbReference>
<dbReference type="PROSITE" id="PS50894">
    <property type="entry name" value="HPT"/>
    <property type="match status" value="1"/>
</dbReference>
<sequence>QVGQELLEDAGRHGLRGQQRQGSDRLLLKERFDCVLMDVQMPIMDGYEATRLIRAHPKLAATLIIAMTANAGRDDQQRCLDAGMDEFVTKPIAPKLLFNMLSKWMSQRARSPVGVARRPSPPPPSYFSMPEGPAVLPSPPVFSARHVASPAPVAEKAPAQLFDVDALAQTFGGKADKMRKYALLFLSSARDGLQEMDEALAMEDLAHLAELGHRTKSAARAVGAMQFGNLCYALEQVRQDSGMDHARRLVQELHAMLSVLDQHIEQELLAYDPG</sequence>
<organism evidence="16 17">
    <name type="scientific">Ricinus communis</name>
    <name type="common">Castor bean</name>
    <dbReference type="NCBI Taxonomy" id="3988"/>
    <lineage>
        <taxon>Eukaryota</taxon>
        <taxon>Viridiplantae</taxon>
        <taxon>Streptophyta</taxon>
        <taxon>Embryophyta</taxon>
        <taxon>Tracheophyta</taxon>
        <taxon>Spermatophyta</taxon>
        <taxon>Magnoliopsida</taxon>
        <taxon>eudicotyledons</taxon>
        <taxon>Gunneridae</taxon>
        <taxon>Pentapetalae</taxon>
        <taxon>rosids</taxon>
        <taxon>fabids</taxon>
        <taxon>Malpighiales</taxon>
        <taxon>Euphorbiaceae</taxon>
        <taxon>Acalyphoideae</taxon>
        <taxon>Acalypheae</taxon>
        <taxon>Ricinus</taxon>
    </lineage>
</organism>
<dbReference type="EMBL" id="EQ979244">
    <property type="protein sequence ID" value="EEF25638.1"/>
    <property type="molecule type" value="Genomic_DNA"/>
</dbReference>
<dbReference type="SUPFAM" id="SSF52172">
    <property type="entry name" value="CheY-like"/>
    <property type="match status" value="1"/>
</dbReference>
<keyword evidence="4 13" id="KW-0597">Phosphoprotein</keyword>
<evidence type="ECO:0000259" key="15">
    <source>
        <dbReference type="PROSITE" id="PS50894"/>
    </source>
</evidence>
<feature type="modified residue" description="Phosphohistidine" evidence="12">
    <location>
        <position position="213"/>
    </location>
</feature>
<dbReference type="AlphaFoldDB" id="B9TES7"/>
<evidence type="ECO:0000256" key="12">
    <source>
        <dbReference type="PROSITE-ProRule" id="PRU00110"/>
    </source>
</evidence>
<evidence type="ECO:0000256" key="4">
    <source>
        <dbReference type="ARBA" id="ARBA00022553"/>
    </source>
</evidence>
<dbReference type="Proteomes" id="UP000008311">
    <property type="component" value="Unassembled WGS sequence"/>
</dbReference>
<keyword evidence="7" id="KW-0067">ATP-binding</keyword>
<dbReference type="InParanoid" id="B9TES7"/>
<dbReference type="InterPro" id="IPR036641">
    <property type="entry name" value="HPT_dom_sf"/>
</dbReference>
<comment type="subcellular location">
    <subcellularLocation>
        <location evidence="2">Cell membrane</location>
        <topology evidence="2">Multi-pass membrane protein</topology>
    </subcellularLocation>
    <subcellularLocation>
        <location evidence="1">Cytoplasm</location>
        <location evidence="1">Cytosol</location>
    </subcellularLocation>
</comment>
<evidence type="ECO:0000259" key="14">
    <source>
        <dbReference type="PROSITE" id="PS50110"/>
    </source>
</evidence>
<evidence type="ECO:0000256" key="8">
    <source>
        <dbReference type="ARBA" id="ARBA00022864"/>
    </source>
</evidence>
<dbReference type="Gene3D" id="1.20.120.160">
    <property type="entry name" value="HPT domain"/>
    <property type="match status" value="1"/>
</dbReference>
<feature type="modified residue" description="4-aspartylphosphate" evidence="13">
    <location>
        <position position="38"/>
    </location>
</feature>
<evidence type="ECO:0000256" key="5">
    <source>
        <dbReference type="ARBA" id="ARBA00022692"/>
    </source>
</evidence>
<evidence type="ECO:0000256" key="9">
    <source>
        <dbReference type="ARBA" id="ARBA00022989"/>
    </source>
</evidence>
<feature type="non-terminal residue" evidence="16">
    <location>
        <position position="1"/>
    </location>
</feature>
<evidence type="ECO:0000313" key="16">
    <source>
        <dbReference type="EMBL" id="EEF25638.1"/>
    </source>
</evidence>
<dbReference type="PROSITE" id="PS50110">
    <property type="entry name" value="RESPONSE_REGULATORY"/>
    <property type="match status" value="1"/>
</dbReference>
<keyword evidence="9" id="KW-1133">Transmembrane helix</keyword>
<keyword evidence="16" id="KW-0808">Transferase</keyword>
<dbReference type="GO" id="GO:0005524">
    <property type="term" value="F:ATP binding"/>
    <property type="evidence" value="ECO:0007669"/>
    <property type="project" value="UniProtKB-KW"/>
</dbReference>
<keyword evidence="3" id="KW-1003">Cell membrane</keyword>
<dbReference type="CDD" id="cd17546">
    <property type="entry name" value="REC_hyHK_CKI1_RcsC-like"/>
    <property type="match status" value="1"/>
</dbReference>
<dbReference type="GO" id="GO:0005829">
    <property type="term" value="C:cytosol"/>
    <property type="evidence" value="ECO:0007669"/>
    <property type="project" value="UniProtKB-SubCell"/>
</dbReference>
<keyword evidence="5" id="KW-0812">Transmembrane</keyword>
<evidence type="ECO:0000256" key="6">
    <source>
        <dbReference type="ARBA" id="ARBA00022741"/>
    </source>
</evidence>
<name>B9TES7_RICCO</name>
<evidence type="ECO:0000256" key="7">
    <source>
        <dbReference type="ARBA" id="ARBA00022840"/>
    </source>
</evidence>
<dbReference type="SMART" id="SM00448">
    <property type="entry name" value="REC"/>
    <property type="match status" value="1"/>
</dbReference>
<dbReference type="GO" id="GO:0005886">
    <property type="term" value="C:plasma membrane"/>
    <property type="evidence" value="ECO:0007669"/>
    <property type="project" value="UniProtKB-SubCell"/>
</dbReference>
<dbReference type="GO" id="GO:0016301">
    <property type="term" value="F:kinase activity"/>
    <property type="evidence" value="ECO:0007669"/>
    <property type="project" value="UniProtKB-KW"/>
</dbReference>
<evidence type="ECO:0000313" key="17">
    <source>
        <dbReference type="Proteomes" id="UP000008311"/>
    </source>
</evidence>
<evidence type="ECO:0000256" key="13">
    <source>
        <dbReference type="PROSITE-ProRule" id="PRU00169"/>
    </source>
</evidence>
<keyword evidence="11" id="KW-0472">Membrane</keyword>
<dbReference type="Pfam" id="PF01627">
    <property type="entry name" value="Hpt"/>
    <property type="match status" value="1"/>
</dbReference>
<keyword evidence="6" id="KW-0547">Nucleotide-binding</keyword>
<keyword evidence="16" id="KW-0418">Kinase</keyword>
<feature type="domain" description="HPt" evidence="15">
    <location>
        <begin position="174"/>
        <end position="267"/>
    </location>
</feature>
<dbReference type="Pfam" id="PF00072">
    <property type="entry name" value="Response_reg"/>
    <property type="match status" value="1"/>
</dbReference>
<accession>B9TES7</accession>
<evidence type="ECO:0000256" key="10">
    <source>
        <dbReference type="ARBA" id="ARBA00023012"/>
    </source>
</evidence>
<dbReference type="STRING" id="3988.B9TES7"/>
<evidence type="ECO:0000256" key="2">
    <source>
        <dbReference type="ARBA" id="ARBA00004651"/>
    </source>
</evidence>
<reference evidence="17" key="1">
    <citation type="journal article" date="2010" name="Nat. Biotechnol.">
        <title>Draft genome sequence of the oilseed species Ricinus communis.</title>
        <authorList>
            <person name="Chan A.P."/>
            <person name="Crabtree J."/>
            <person name="Zhao Q."/>
            <person name="Lorenzi H."/>
            <person name="Orvis J."/>
            <person name="Puiu D."/>
            <person name="Melake-Berhan A."/>
            <person name="Jones K.M."/>
            <person name="Redman J."/>
            <person name="Chen G."/>
            <person name="Cahoon E.B."/>
            <person name="Gedil M."/>
            <person name="Stanke M."/>
            <person name="Haas B.J."/>
            <person name="Wortman J.R."/>
            <person name="Fraser-Liggett C.M."/>
            <person name="Ravel J."/>
            <person name="Rabinowicz P.D."/>
        </authorList>
    </citation>
    <scope>NUCLEOTIDE SEQUENCE [LARGE SCALE GENOMIC DNA]</scope>
    <source>
        <strain evidence="17">cv. Hale</strain>
    </source>
</reference>
<keyword evidence="8" id="KW-0932">Cytokinin signaling pathway</keyword>
<keyword evidence="10" id="KW-0902">Two-component regulatory system</keyword>
<evidence type="ECO:0000256" key="11">
    <source>
        <dbReference type="ARBA" id="ARBA00023136"/>
    </source>
</evidence>
<dbReference type="Gene3D" id="3.40.50.2300">
    <property type="match status" value="1"/>
</dbReference>
<dbReference type="InterPro" id="IPR011006">
    <property type="entry name" value="CheY-like_superfamily"/>
</dbReference>
<dbReference type="eggNOG" id="KOG0519">
    <property type="taxonomic scope" value="Eukaryota"/>
</dbReference>
<dbReference type="PANTHER" id="PTHR45339:SF1">
    <property type="entry name" value="HYBRID SIGNAL TRANSDUCTION HISTIDINE KINASE J"/>
    <property type="match status" value="1"/>
</dbReference>
<keyword evidence="17" id="KW-1185">Reference proteome</keyword>
<dbReference type="GO" id="GO:0000160">
    <property type="term" value="P:phosphorelay signal transduction system"/>
    <property type="evidence" value="ECO:0007669"/>
    <property type="project" value="UniProtKB-KW"/>
</dbReference>
<dbReference type="PANTHER" id="PTHR45339">
    <property type="entry name" value="HYBRID SIGNAL TRANSDUCTION HISTIDINE KINASE J"/>
    <property type="match status" value="1"/>
</dbReference>
<gene>
    <name evidence="16" type="ORF">RCOM_1880270</name>
</gene>
<proteinExistence type="predicted"/>
<dbReference type="GO" id="GO:0009736">
    <property type="term" value="P:cytokinin-activated signaling pathway"/>
    <property type="evidence" value="ECO:0007669"/>
    <property type="project" value="UniProtKB-KW"/>
</dbReference>
<dbReference type="InterPro" id="IPR008207">
    <property type="entry name" value="Sig_transdc_His_kin_Hpt_dom"/>
</dbReference>
<protein>
    <submittedName>
        <fullName evidence="16">Two-component sensor protein histidine protein kinase, putative</fullName>
    </submittedName>
</protein>
<feature type="domain" description="Response regulatory" evidence="14">
    <location>
        <begin position="1"/>
        <end position="105"/>
    </location>
</feature>